<protein>
    <submittedName>
        <fullName evidence="1">Uncharacterized protein</fullName>
    </submittedName>
</protein>
<comment type="caution">
    <text evidence="1">The sequence shown here is derived from an EMBL/GenBank/DDBJ whole genome shotgun (WGS) entry which is preliminary data.</text>
</comment>
<accession>A0A7C8LM26</accession>
<keyword evidence="2" id="KW-1185">Reference proteome</keyword>
<dbReference type="OrthoDB" id="1934755at2"/>
<dbReference type="AlphaFoldDB" id="A0A7C8LM26"/>
<dbReference type="RefSeq" id="WP_158738783.1">
    <property type="nucleotide sequence ID" value="NZ_JAFBEP010000015.1"/>
</dbReference>
<evidence type="ECO:0000313" key="1">
    <source>
        <dbReference type="EMBL" id="KAE9636863.1"/>
    </source>
</evidence>
<proteinExistence type="predicted"/>
<dbReference type="EMBL" id="WSLF01000001">
    <property type="protein sequence ID" value="KAE9636863.1"/>
    <property type="molecule type" value="Genomic_DNA"/>
</dbReference>
<evidence type="ECO:0000313" key="2">
    <source>
        <dbReference type="Proteomes" id="UP000483018"/>
    </source>
</evidence>
<name>A0A7C8LM26_9FIRM</name>
<reference evidence="1 2" key="1">
    <citation type="submission" date="2019-12" db="EMBL/GenBank/DDBJ databases">
        <title>Defluviitalea raffinosedens, isolated from a biogas fermenter, genome sequencing and characterization.</title>
        <authorList>
            <person name="Rettenmaier R."/>
            <person name="Schneider M."/>
            <person name="Neuhaus K."/>
            <person name="Liebl W."/>
            <person name="Zverlov V."/>
        </authorList>
    </citation>
    <scope>NUCLEOTIDE SEQUENCE [LARGE SCALE GENOMIC DNA]</scope>
    <source>
        <strain evidence="1 2">249c-K6</strain>
    </source>
</reference>
<sequence length="148" mass="14756">MPDGIGAGVFTGGNFAALLANYIGETVTIFTSSGGQSGAGFTGVILSVNNCFVRLITRIGPPPGCSLGNACTGFNVGPWDYGIGGAGYGCGCSTGYGYGDSYGPGPILPASENGAITAGGWNGYPVYTVGSVTDIPIDRIVSFVHNAV</sequence>
<organism evidence="1 2">
    <name type="scientific">Defluviitalea raffinosedens</name>
    <dbReference type="NCBI Taxonomy" id="1450156"/>
    <lineage>
        <taxon>Bacteria</taxon>
        <taxon>Bacillati</taxon>
        <taxon>Bacillota</taxon>
        <taxon>Clostridia</taxon>
        <taxon>Lachnospirales</taxon>
        <taxon>Defluviitaleaceae</taxon>
        <taxon>Defluviitalea</taxon>
    </lineage>
</organism>
<dbReference type="Proteomes" id="UP000483018">
    <property type="component" value="Unassembled WGS sequence"/>
</dbReference>
<gene>
    <name evidence="1" type="ORF">GND95_00055</name>
</gene>